<organism evidence="1">
    <name type="scientific">marine metagenome</name>
    <dbReference type="NCBI Taxonomy" id="408172"/>
    <lineage>
        <taxon>unclassified sequences</taxon>
        <taxon>metagenomes</taxon>
        <taxon>ecological metagenomes</taxon>
    </lineage>
</organism>
<gene>
    <name evidence="1" type="ORF">METZ01_LOCUS24487</name>
</gene>
<dbReference type="Gene3D" id="3.10.129.10">
    <property type="entry name" value="Hotdog Thioesterase"/>
    <property type="match status" value="1"/>
</dbReference>
<name>A0A381Q1Z1_9ZZZZ</name>
<reference evidence="1" key="1">
    <citation type="submission" date="2018-05" db="EMBL/GenBank/DDBJ databases">
        <authorList>
            <person name="Lanie J.A."/>
            <person name="Ng W.-L."/>
            <person name="Kazmierczak K.M."/>
            <person name="Andrzejewski T.M."/>
            <person name="Davidsen T.M."/>
            <person name="Wayne K.J."/>
            <person name="Tettelin H."/>
            <person name="Glass J.I."/>
            <person name="Rusch D."/>
            <person name="Podicherti R."/>
            <person name="Tsui H.-C.T."/>
            <person name="Winkler M.E."/>
        </authorList>
    </citation>
    <scope>NUCLEOTIDE SEQUENCE</scope>
</reference>
<dbReference type="EMBL" id="UINC01001127">
    <property type="protein sequence ID" value="SUZ71633.1"/>
    <property type="molecule type" value="Genomic_DNA"/>
</dbReference>
<proteinExistence type="predicted"/>
<dbReference type="Pfam" id="PF13279">
    <property type="entry name" value="4HBT_2"/>
    <property type="match status" value="1"/>
</dbReference>
<dbReference type="InterPro" id="IPR029069">
    <property type="entry name" value="HotDog_dom_sf"/>
</dbReference>
<dbReference type="SUPFAM" id="SSF54637">
    <property type="entry name" value="Thioesterase/thiol ester dehydrase-isomerase"/>
    <property type="match status" value="1"/>
</dbReference>
<sequence length="141" mass="16082">MNSMLKNTLSVHIGWGHCDPAKIVFYPNYFIWFDQSAHHLFDKAGANMGDLMDQFGVVGLPIVDAHAEFLYPSKYGDIIEVSSWISEWRDKTLVATHEIHNNGRLAVKGSEVRVWARPHPDDPNRLQAQVIPEAIRARFEL</sequence>
<dbReference type="AlphaFoldDB" id="A0A381Q1Z1"/>
<protein>
    <submittedName>
        <fullName evidence="1">Uncharacterized protein</fullName>
    </submittedName>
</protein>
<evidence type="ECO:0000313" key="1">
    <source>
        <dbReference type="EMBL" id="SUZ71633.1"/>
    </source>
</evidence>
<dbReference type="CDD" id="cd00586">
    <property type="entry name" value="4HBT"/>
    <property type="match status" value="1"/>
</dbReference>
<accession>A0A381Q1Z1</accession>